<feature type="transmembrane region" description="Helical" evidence="1">
    <location>
        <begin position="86"/>
        <end position="106"/>
    </location>
</feature>
<dbReference type="KEGG" id="eta:ETA_18450"/>
<sequence length="179" mass="20224">MTYQQAGRIAIVKRIMGWIIFIPALISTLISLMVFLEKSREQRSGINAVMQDFAHVMIDMIRFNTGFLSGFWHNSPVPDFNNGSNLLFWGIYILIFIGLAMQASGARMSRQARFLREGIENQMILEKARGAEGQSRAQLEEKIVVPRHTLFLQIFPLYILPAIVAVGGYFILKLAGFIG</sequence>
<keyword evidence="1" id="KW-0812">Transmembrane</keyword>
<evidence type="ECO:0000313" key="2">
    <source>
        <dbReference type="EMBL" id="CAO96891.1"/>
    </source>
</evidence>
<evidence type="ECO:0008006" key="4">
    <source>
        <dbReference type="Google" id="ProtNLM"/>
    </source>
</evidence>
<proteinExistence type="predicted"/>
<evidence type="ECO:0000256" key="1">
    <source>
        <dbReference type="SAM" id="Phobius"/>
    </source>
</evidence>
<keyword evidence="3" id="KW-1185">Reference proteome</keyword>
<dbReference type="OrthoDB" id="6870983at2"/>
<protein>
    <recommendedName>
        <fullName evidence="4">YfeABCD locus regulator</fullName>
    </recommendedName>
</protein>
<evidence type="ECO:0000313" key="3">
    <source>
        <dbReference type="Proteomes" id="UP000001726"/>
    </source>
</evidence>
<organism evidence="2 3">
    <name type="scientific">Erwinia tasmaniensis (strain DSM 17950 / CFBP 7177 / CIP 109463 / NCPPB 4357 / Et1/99)</name>
    <dbReference type="NCBI Taxonomy" id="465817"/>
    <lineage>
        <taxon>Bacteria</taxon>
        <taxon>Pseudomonadati</taxon>
        <taxon>Pseudomonadota</taxon>
        <taxon>Gammaproteobacteria</taxon>
        <taxon>Enterobacterales</taxon>
        <taxon>Erwiniaceae</taxon>
        <taxon>Erwinia</taxon>
    </lineage>
</organism>
<dbReference type="InterPro" id="IPR025229">
    <property type="entry name" value="YniB-like"/>
</dbReference>
<keyword evidence="1" id="KW-1133">Transmembrane helix</keyword>
<accession>B2VEJ9</accession>
<feature type="transmembrane region" description="Helical" evidence="1">
    <location>
        <begin position="56"/>
        <end position="74"/>
    </location>
</feature>
<feature type="transmembrane region" description="Helical" evidence="1">
    <location>
        <begin position="15"/>
        <end position="36"/>
    </location>
</feature>
<dbReference type="STRING" id="465817.ETA_18450"/>
<keyword evidence="1" id="KW-0472">Membrane</keyword>
<gene>
    <name evidence="2" type="primary">yniB</name>
    <name evidence="2" type="ordered locus">ETA_18450</name>
</gene>
<name>B2VEJ9_ERWT9</name>
<feature type="transmembrane region" description="Helical" evidence="1">
    <location>
        <begin position="150"/>
        <end position="172"/>
    </location>
</feature>
<dbReference type="RefSeq" id="WP_012441575.1">
    <property type="nucleotide sequence ID" value="NC_010694.1"/>
</dbReference>
<dbReference type="HOGENOM" id="CLU_129278_0_0_6"/>
<dbReference type="Proteomes" id="UP000001726">
    <property type="component" value="Chromosome"/>
</dbReference>
<dbReference type="Pfam" id="PF14002">
    <property type="entry name" value="YniB"/>
    <property type="match status" value="1"/>
</dbReference>
<dbReference type="AlphaFoldDB" id="B2VEJ9"/>
<dbReference type="eggNOG" id="ENOG502Z8K9">
    <property type="taxonomic scope" value="Bacteria"/>
</dbReference>
<dbReference type="EMBL" id="CU468135">
    <property type="protein sequence ID" value="CAO96891.1"/>
    <property type="molecule type" value="Genomic_DNA"/>
</dbReference>
<reference evidence="2 3" key="1">
    <citation type="journal article" date="2008" name="Environ. Microbiol.">
        <title>The genome of Erwinia tasmaniensis strain Et1/99, a non-pathogenic bacterium in the genus Erwinia.</title>
        <authorList>
            <person name="Kube M."/>
            <person name="Migdoll A.M."/>
            <person name="Mueller I."/>
            <person name="Kuhl H."/>
            <person name="Beck A."/>
            <person name="Reinhardt R."/>
            <person name="Geider K."/>
        </authorList>
    </citation>
    <scope>NUCLEOTIDE SEQUENCE [LARGE SCALE GENOMIC DNA]</scope>
    <source>
        <strain evidence="3">DSM 17950 / CFBP 7177 / CIP 109463 / NCPPB 4357 / Et1/99</strain>
    </source>
</reference>